<keyword evidence="13" id="KW-1185">Reference proteome</keyword>
<evidence type="ECO:0000256" key="5">
    <source>
        <dbReference type="ARBA" id="ARBA00022490"/>
    </source>
</evidence>
<dbReference type="GO" id="GO:0015031">
    <property type="term" value="P:protein transport"/>
    <property type="evidence" value="ECO:0007669"/>
    <property type="project" value="UniProtKB-KW"/>
</dbReference>
<evidence type="ECO:0000256" key="7">
    <source>
        <dbReference type="ARBA" id="ARBA00022927"/>
    </source>
</evidence>
<keyword evidence="6" id="KW-0967">Endosome</keyword>
<dbReference type="Pfam" id="PF18097">
    <property type="entry name" value="Vta1_C"/>
    <property type="match status" value="1"/>
</dbReference>
<dbReference type="AlphaFoldDB" id="A0AAF0ECP8"/>
<evidence type="ECO:0000256" key="6">
    <source>
        <dbReference type="ARBA" id="ARBA00022753"/>
    </source>
</evidence>
<dbReference type="PANTHER" id="PTHR46009">
    <property type="entry name" value="VACUOLAR PROTEIN SORTING-ASSOCIATED PROTEIN VTA1 HOMOLOG"/>
    <property type="match status" value="1"/>
</dbReference>
<evidence type="ECO:0000313" key="12">
    <source>
        <dbReference type="EMBL" id="WFD20132.1"/>
    </source>
</evidence>
<proteinExistence type="inferred from homology"/>
<dbReference type="InterPro" id="IPR041212">
    <property type="entry name" value="Vta1_C"/>
</dbReference>
<dbReference type="Gene3D" id="1.25.40.270">
    <property type="entry name" value="Vacuolar protein sorting-associated protein vta1"/>
    <property type="match status" value="1"/>
</dbReference>
<comment type="subcellular location">
    <subcellularLocation>
        <location evidence="2">Cytoplasm</location>
    </subcellularLocation>
    <subcellularLocation>
        <location evidence="1">Endosome membrane</location>
        <topology evidence="1">Peripheral membrane protein</topology>
    </subcellularLocation>
</comment>
<evidence type="ECO:0000313" key="13">
    <source>
        <dbReference type="Proteomes" id="UP001220961"/>
    </source>
</evidence>
<dbReference type="Proteomes" id="UP001220961">
    <property type="component" value="Chromosome 4"/>
</dbReference>
<evidence type="ECO:0000256" key="8">
    <source>
        <dbReference type="ARBA" id="ARBA00023136"/>
    </source>
</evidence>
<feature type="compositionally biased region" description="Basic and acidic residues" evidence="9">
    <location>
        <begin position="214"/>
        <end position="224"/>
    </location>
</feature>
<dbReference type="Pfam" id="PF04652">
    <property type="entry name" value="Vta1"/>
    <property type="match status" value="1"/>
</dbReference>
<keyword evidence="8" id="KW-0472">Membrane</keyword>
<name>A0AAF0ECP8_9BASI</name>
<dbReference type="GO" id="GO:0032511">
    <property type="term" value="P:late endosome to vacuole transport via multivesicular body sorting pathway"/>
    <property type="evidence" value="ECO:0007669"/>
    <property type="project" value="InterPro"/>
</dbReference>
<organism evidence="12 13">
    <name type="scientific">Malassezia caprae</name>
    <dbReference type="NCBI Taxonomy" id="1381934"/>
    <lineage>
        <taxon>Eukaryota</taxon>
        <taxon>Fungi</taxon>
        <taxon>Dikarya</taxon>
        <taxon>Basidiomycota</taxon>
        <taxon>Ustilaginomycotina</taxon>
        <taxon>Malasseziomycetes</taxon>
        <taxon>Malasseziales</taxon>
        <taxon>Malasseziaceae</taxon>
        <taxon>Malassezia</taxon>
    </lineage>
</organism>
<dbReference type="InterPro" id="IPR044538">
    <property type="entry name" value="Vta1-like"/>
</dbReference>
<evidence type="ECO:0000256" key="4">
    <source>
        <dbReference type="ARBA" id="ARBA00022448"/>
    </source>
</evidence>
<protein>
    <recommendedName>
        <fullName evidence="14">Vacuolar protein sorting-associated protein VTA1</fullName>
    </recommendedName>
</protein>
<dbReference type="InterPro" id="IPR039431">
    <property type="entry name" value="Vta1/CALS_N"/>
</dbReference>
<feature type="domain" description="Vta1 C-terminal" evidence="11">
    <location>
        <begin position="248"/>
        <end position="282"/>
    </location>
</feature>
<comment type="similarity">
    <text evidence="3">Belongs to the VTA1 family.</text>
</comment>
<evidence type="ECO:0000256" key="3">
    <source>
        <dbReference type="ARBA" id="ARBA00007895"/>
    </source>
</evidence>
<evidence type="ECO:0000259" key="11">
    <source>
        <dbReference type="Pfam" id="PF18097"/>
    </source>
</evidence>
<dbReference type="EMBL" id="CP119911">
    <property type="protein sequence ID" value="WFD20132.1"/>
    <property type="molecule type" value="Genomic_DNA"/>
</dbReference>
<keyword evidence="5" id="KW-0963">Cytoplasm</keyword>
<sequence length="289" mass="31867">MPSPVPPVLKEIAPFLQRAKEVEHADPVMAYWCKYYAAQLGIEKGTGHTEAQAFLLPLMDELEQVCLQTLTQLKATLSENEAVTNDAIGQTYIENFALQVFLGADNEDREGKASRYSFLAASKFLELLKVFGPLEADIQTKVKYAKWKAAQISKALREGTELTPGPDKATMETEAGQTTSEDASQAPADDTDKLQWPQVPHETDAPRVQVMTARPEDQTPKPRAEAPPPAAQPLDPEDKPESGLSVSKIAHIQKLCRWTSSALDYEDLETARTQLHEALLLLDTARPST</sequence>
<dbReference type="PANTHER" id="PTHR46009:SF1">
    <property type="entry name" value="VACUOLAR PROTEIN SORTING-ASSOCIATED PROTEIN VTA1 HOMOLOG"/>
    <property type="match status" value="1"/>
</dbReference>
<dbReference type="Gene3D" id="1.20.5.420">
    <property type="entry name" value="Immunoglobulin FC, subunit C"/>
    <property type="match status" value="1"/>
</dbReference>
<dbReference type="InterPro" id="IPR023175">
    <property type="entry name" value="Vta1/CALS_N_sf"/>
</dbReference>
<reference evidence="12" key="1">
    <citation type="submission" date="2023-03" db="EMBL/GenBank/DDBJ databases">
        <title>Mating type loci evolution in Malassezia.</title>
        <authorList>
            <person name="Coelho M.A."/>
        </authorList>
    </citation>
    <scope>NUCLEOTIDE SEQUENCE</scope>
    <source>
        <strain evidence="12">CBS 10434</strain>
    </source>
</reference>
<evidence type="ECO:0000259" key="10">
    <source>
        <dbReference type="Pfam" id="PF04652"/>
    </source>
</evidence>
<feature type="domain" description="Vta1/callose synthase N-terminal" evidence="10">
    <location>
        <begin position="12"/>
        <end position="158"/>
    </location>
</feature>
<dbReference type="GO" id="GO:0005771">
    <property type="term" value="C:multivesicular body"/>
    <property type="evidence" value="ECO:0007669"/>
    <property type="project" value="TreeGrafter"/>
</dbReference>
<keyword evidence="7" id="KW-0653">Protein transport</keyword>
<evidence type="ECO:0000256" key="9">
    <source>
        <dbReference type="SAM" id="MobiDB-lite"/>
    </source>
</evidence>
<dbReference type="GO" id="GO:0010008">
    <property type="term" value="C:endosome membrane"/>
    <property type="evidence" value="ECO:0007669"/>
    <property type="project" value="UniProtKB-SubCell"/>
</dbReference>
<evidence type="ECO:0000256" key="1">
    <source>
        <dbReference type="ARBA" id="ARBA00004481"/>
    </source>
</evidence>
<feature type="region of interest" description="Disordered" evidence="9">
    <location>
        <begin position="158"/>
        <end position="244"/>
    </location>
</feature>
<keyword evidence="4" id="KW-0813">Transport</keyword>
<evidence type="ECO:0008006" key="14">
    <source>
        <dbReference type="Google" id="ProtNLM"/>
    </source>
</evidence>
<evidence type="ECO:0000256" key="2">
    <source>
        <dbReference type="ARBA" id="ARBA00004496"/>
    </source>
</evidence>
<accession>A0AAF0ECP8</accession>
<gene>
    <name evidence="12" type="ORF">MCAP1_002376</name>
</gene>